<keyword evidence="7" id="KW-0677">Repeat</keyword>
<keyword evidence="9 10" id="KW-0472">Membrane</keyword>
<proteinExistence type="inferred from homology"/>
<dbReference type="Gramene" id="HORVU.MOREX.r2.6HG0518490.1">
    <property type="protein sequence ID" value="HORVU.MOREX.r2.6HG0518490.1"/>
    <property type="gene ID" value="HORVU.MOREX.r2.6HG0518490"/>
</dbReference>
<dbReference type="Proteomes" id="UP000011116">
    <property type="component" value="Chromosome 6H"/>
</dbReference>
<feature type="transmembrane region" description="Helical" evidence="10">
    <location>
        <begin position="55"/>
        <end position="76"/>
    </location>
</feature>
<dbReference type="GO" id="GO:0051119">
    <property type="term" value="F:sugar transmembrane transporter activity"/>
    <property type="evidence" value="ECO:0000318"/>
    <property type="project" value="GO_Central"/>
</dbReference>
<comment type="similarity">
    <text evidence="2 10">Belongs to the SWEET sugar transporter family.</text>
</comment>
<evidence type="ECO:0000256" key="5">
    <source>
        <dbReference type="ARBA" id="ARBA00022597"/>
    </source>
</evidence>
<keyword evidence="3 10" id="KW-0813">Transport</keyword>
<organism evidence="12 13">
    <name type="scientific">Hordeum vulgare subsp. vulgare</name>
    <name type="common">Domesticated barley</name>
    <dbReference type="NCBI Taxonomy" id="112509"/>
    <lineage>
        <taxon>Eukaryota</taxon>
        <taxon>Viridiplantae</taxon>
        <taxon>Streptophyta</taxon>
        <taxon>Embryophyta</taxon>
        <taxon>Tracheophyta</taxon>
        <taxon>Spermatophyta</taxon>
        <taxon>Magnoliopsida</taxon>
        <taxon>Liliopsida</taxon>
        <taxon>Poales</taxon>
        <taxon>Poaceae</taxon>
        <taxon>BOP clade</taxon>
        <taxon>Pooideae</taxon>
        <taxon>Triticodae</taxon>
        <taxon>Triticeae</taxon>
        <taxon>Hordeinae</taxon>
        <taxon>Hordeum</taxon>
    </lineage>
</organism>
<evidence type="ECO:0000256" key="10">
    <source>
        <dbReference type="RuleBase" id="RU910715"/>
    </source>
</evidence>
<dbReference type="RefSeq" id="XP_044953830.1">
    <property type="nucleotide sequence ID" value="XM_045097895.1"/>
</dbReference>
<evidence type="ECO:0000256" key="6">
    <source>
        <dbReference type="ARBA" id="ARBA00022692"/>
    </source>
</evidence>
<feature type="transmembrane region" description="Helical" evidence="10">
    <location>
        <begin position="20"/>
        <end position="43"/>
    </location>
</feature>
<evidence type="ECO:0000256" key="8">
    <source>
        <dbReference type="ARBA" id="ARBA00022989"/>
    </source>
</evidence>
<feature type="compositionally biased region" description="Low complexity" evidence="11">
    <location>
        <begin position="282"/>
        <end position="296"/>
    </location>
</feature>
<keyword evidence="13" id="KW-1185">Reference proteome</keyword>
<feature type="region of interest" description="Disordered" evidence="11">
    <location>
        <begin position="238"/>
        <end position="311"/>
    </location>
</feature>
<dbReference type="KEGG" id="hvg:123403995"/>
<dbReference type="GeneID" id="123403995"/>
<comment type="function">
    <text evidence="10">Mediates both low-affinity uptake and efflux of sugar across the membrane.</text>
</comment>
<reference evidence="12" key="2">
    <citation type="submission" date="2020-10" db="EMBL/GenBank/DDBJ databases">
        <authorList>
            <person name="Scholz U."/>
            <person name="Mascher M."/>
            <person name="Fiebig A."/>
        </authorList>
    </citation>
    <scope>NUCLEOTIDE SEQUENCE [LARGE SCALE GENOMIC DNA]</scope>
    <source>
        <strain evidence="12">cv. Morex</strain>
    </source>
</reference>
<evidence type="ECO:0000313" key="13">
    <source>
        <dbReference type="Proteomes" id="UP000011116"/>
    </source>
</evidence>
<evidence type="ECO:0000256" key="7">
    <source>
        <dbReference type="ARBA" id="ARBA00022737"/>
    </source>
</evidence>
<dbReference type="EnsemblPlants" id="HORVU.MOREX.r3.6HG0624760.1">
    <property type="protein sequence ID" value="HORVU.MOREX.r3.6HG0624760.1"/>
    <property type="gene ID" value="HORVU.MOREX.r3.6HG0624760"/>
</dbReference>
<evidence type="ECO:0000256" key="9">
    <source>
        <dbReference type="ARBA" id="ARBA00023136"/>
    </source>
</evidence>
<comment type="subcellular location">
    <subcellularLocation>
        <location evidence="1 10">Cell membrane</location>
        <topology evidence="1 10">Multi-pass membrane protein</topology>
    </subcellularLocation>
</comment>
<dbReference type="GO" id="GO:0008643">
    <property type="term" value="P:carbohydrate transport"/>
    <property type="evidence" value="ECO:0000318"/>
    <property type="project" value="GO_Central"/>
</dbReference>
<reference evidence="12" key="3">
    <citation type="submission" date="2022-01" db="UniProtKB">
        <authorList>
            <consortium name="EnsemblPlants"/>
        </authorList>
    </citation>
    <scope>IDENTIFICATION</scope>
    <source>
        <strain evidence="12">subsp. vulgare</strain>
    </source>
</reference>
<protein>
    <recommendedName>
        <fullName evidence="10">Bidirectional sugar transporter SWEET</fullName>
    </recommendedName>
</protein>
<feature type="transmembrane region" description="Helical" evidence="10">
    <location>
        <begin position="175"/>
        <end position="196"/>
    </location>
</feature>
<feature type="transmembrane region" description="Helical" evidence="10">
    <location>
        <begin position="114"/>
        <end position="139"/>
    </location>
</feature>
<name>A0A8I7BHP5_HORVV</name>
<dbReference type="Gene3D" id="1.20.1280.290">
    <property type="match status" value="2"/>
</dbReference>
<keyword evidence="6 10" id="KW-0812">Transmembrane</keyword>
<evidence type="ECO:0000313" key="12">
    <source>
        <dbReference type="EnsemblPlants" id="HORVU.MOREX.r3.6HG0624760.1"/>
    </source>
</evidence>
<dbReference type="GO" id="GO:0005886">
    <property type="term" value="C:plasma membrane"/>
    <property type="evidence" value="ECO:0007669"/>
    <property type="project" value="UniProtKB-SubCell"/>
</dbReference>
<accession>A0A8I7BHP5</accession>
<dbReference type="AlphaFoldDB" id="A0A8I7BHP5"/>
<evidence type="ECO:0000256" key="3">
    <source>
        <dbReference type="ARBA" id="ARBA00022448"/>
    </source>
</evidence>
<feature type="transmembrane region" description="Helical" evidence="10">
    <location>
        <begin position="88"/>
        <end position="107"/>
    </location>
</feature>
<dbReference type="SMR" id="A0A8I7BHP5"/>
<dbReference type="Pfam" id="PF03083">
    <property type="entry name" value="MtN3_slv"/>
    <property type="match status" value="2"/>
</dbReference>
<dbReference type="InterPro" id="IPR047664">
    <property type="entry name" value="SWEET"/>
</dbReference>
<dbReference type="GO" id="GO:0016020">
    <property type="term" value="C:membrane"/>
    <property type="evidence" value="ECO:0000318"/>
    <property type="project" value="GO_Central"/>
</dbReference>
<keyword evidence="5 10" id="KW-0762">Sugar transport</keyword>
<reference evidence="13" key="1">
    <citation type="journal article" date="2012" name="Nature">
        <title>A physical, genetic and functional sequence assembly of the barley genome.</title>
        <authorList>
            <consortium name="The International Barley Genome Sequencing Consortium"/>
            <person name="Mayer K.F."/>
            <person name="Waugh R."/>
            <person name="Brown J.W."/>
            <person name="Schulman A."/>
            <person name="Langridge P."/>
            <person name="Platzer M."/>
            <person name="Fincher G.B."/>
            <person name="Muehlbauer G.J."/>
            <person name="Sato K."/>
            <person name="Close T.J."/>
            <person name="Wise R.P."/>
            <person name="Stein N."/>
        </authorList>
    </citation>
    <scope>NUCLEOTIDE SEQUENCE [LARGE SCALE GENOMIC DNA]</scope>
    <source>
        <strain evidence="13">cv. Morex</strain>
    </source>
</reference>
<feature type="transmembrane region" description="Helical" evidence="10">
    <location>
        <begin position="145"/>
        <end position="163"/>
    </location>
</feature>
<dbReference type="OrthoDB" id="10432913at2759"/>
<dbReference type="PANTHER" id="PTHR10791:SF242">
    <property type="entry name" value="BIDIRECTIONAL SUGAR TRANSPORTER SWEET"/>
    <property type="match status" value="1"/>
</dbReference>
<dbReference type="InterPro" id="IPR004316">
    <property type="entry name" value="SWEET_rpt"/>
</dbReference>
<sequence length="311" mass="33347">MVAPAPAPASSLEVDGTQLLLGYLGVGTALLLIGSPIPTFWRIVKTKQVGEEEPYSYMSVLFNAAACVIYGLPVFADKTNKPVMLANGVGVILEFVYVILFIMYVAAERRRNPMIILIGVVVAIMALLGLLLGTVFFGHVWTRTYMGWIAMLSGVAMYLAPIFKTVGAWKNSDRARLSVIQSMAALANGTMWTAYALVGRHIIWFTLVPSVVGIGSAGFRVIVWLILYCREAQEGEGARAQRRGGSNLQMSLRQPQGQRQGQGGGDAGGEGRHQLPPGPVVRPGLSSSCPLSSSSSSKEKTARASTSSTWP</sequence>
<evidence type="ECO:0000256" key="4">
    <source>
        <dbReference type="ARBA" id="ARBA00022475"/>
    </source>
</evidence>
<feature type="transmembrane region" description="Helical" evidence="10">
    <location>
        <begin position="202"/>
        <end position="229"/>
    </location>
</feature>
<keyword evidence="8 10" id="KW-1133">Transmembrane helix</keyword>
<evidence type="ECO:0000256" key="11">
    <source>
        <dbReference type="SAM" id="MobiDB-lite"/>
    </source>
</evidence>
<keyword evidence="4" id="KW-1003">Cell membrane</keyword>
<evidence type="ECO:0000256" key="1">
    <source>
        <dbReference type="ARBA" id="ARBA00004651"/>
    </source>
</evidence>
<gene>
    <name evidence="12" type="primary">LOC123403995</name>
</gene>
<dbReference type="Gramene" id="HORVU.MOREX.r3.6HG0624760.1">
    <property type="protein sequence ID" value="HORVU.MOREX.r3.6HG0624760.1"/>
    <property type="gene ID" value="HORVU.MOREX.r3.6HG0624760"/>
</dbReference>
<dbReference type="PANTHER" id="PTHR10791">
    <property type="entry name" value="RAG1-ACTIVATING PROTEIN 1"/>
    <property type="match status" value="1"/>
</dbReference>
<evidence type="ECO:0000256" key="2">
    <source>
        <dbReference type="ARBA" id="ARBA00007809"/>
    </source>
</evidence>